<keyword evidence="3" id="KW-1185">Reference proteome</keyword>
<dbReference type="Proteomes" id="UP001386437">
    <property type="component" value="Unassembled WGS sequence"/>
</dbReference>
<proteinExistence type="predicted"/>
<comment type="caution">
    <text evidence="2">The sequence shown here is derived from an EMBL/GenBank/DDBJ whole genome shotgun (WGS) entry which is preliminary data.</text>
</comment>
<reference evidence="2 3" key="1">
    <citation type="journal article" date="2022" name="Arch. Microbiol.">
        <title>Paraburkholderia bengalensis sp. nov. isolated from roots of Oryza sativa, IR64.</title>
        <authorList>
            <person name="Nag P."/>
            <person name="Mondal N."/>
            <person name="Sarkar J."/>
            <person name="Das S."/>
        </authorList>
    </citation>
    <scope>NUCLEOTIDE SEQUENCE [LARGE SCALE GENOMIC DNA]</scope>
    <source>
        <strain evidence="2 3">IR64_4_BI</strain>
    </source>
</reference>
<evidence type="ECO:0000313" key="3">
    <source>
        <dbReference type="Proteomes" id="UP001386437"/>
    </source>
</evidence>
<evidence type="ECO:0000313" key="2">
    <source>
        <dbReference type="EMBL" id="MEI5999978.1"/>
    </source>
</evidence>
<keyword evidence="1" id="KW-0812">Transmembrane</keyword>
<evidence type="ECO:0000256" key="1">
    <source>
        <dbReference type="SAM" id="Phobius"/>
    </source>
</evidence>
<protein>
    <submittedName>
        <fullName evidence="2">Uncharacterized protein</fullName>
    </submittedName>
</protein>
<keyword evidence="1" id="KW-0472">Membrane</keyword>
<feature type="transmembrane region" description="Helical" evidence="1">
    <location>
        <begin position="94"/>
        <end position="111"/>
    </location>
</feature>
<keyword evidence="1" id="KW-1133">Transmembrane helix</keyword>
<organism evidence="2 3">
    <name type="scientific">Paraburkholderia bengalensis</name>
    <dbReference type="NCBI Taxonomy" id="2747562"/>
    <lineage>
        <taxon>Bacteria</taxon>
        <taxon>Pseudomonadati</taxon>
        <taxon>Pseudomonadota</taxon>
        <taxon>Betaproteobacteria</taxon>
        <taxon>Burkholderiales</taxon>
        <taxon>Burkholderiaceae</taxon>
        <taxon>Paraburkholderia</taxon>
    </lineage>
</organism>
<gene>
    <name evidence="2" type="ORF">H3V53_23040</name>
</gene>
<sequence>MSPPLSEGYFFQRAQGIAARVYPRRVRHIDDAAWFDCLDPDQIGRPLHHYAESHTAKGMPRIRAAILHRYVAIHTSKQSAVMQMRVDMKVLEKTAFVMHVFVAIVLFAVVIHRNYPELLTHAAYESEIFADAYTSTCLLSELNACTAL</sequence>
<dbReference type="RefSeq" id="WP_336599959.1">
    <property type="nucleotide sequence ID" value="NZ_JACFYJ010000042.1"/>
</dbReference>
<dbReference type="EMBL" id="JACFYJ010000042">
    <property type="protein sequence ID" value="MEI5999978.1"/>
    <property type="molecule type" value="Genomic_DNA"/>
</dbReference>
<accession>A0ABU8IXJ1</accession>
<name>A0ABU8IXJ1_9BURK</name>